<keyword evidence="7 10" id="KW-0472">Membrane</keyword>
<dbReference type="SUPFAM" id="SSF56935">
    <property type="entry name" value="Porins"/>
    <property type="match status" value="1"/>
</dbReference>
<dbReference type="NCBIfam" id="TIGR01783">
    <property type="entry name" value="TonB-siderophor"/>
    <property type="match status" value="1"/>
</dbReference>
<protein>
    <submittedName>
        <fullName evidence="15">Ferripyoverdine receptor</fullName>
    </submittedName>
</protein>
<dbReference type="Proteomes" id="UP000293912">
    <property type="component" value="Chromosome"/>
</dbReference>
<dbReference type="PANTHER" id="PTHR32552">
    <property type="entry name" value="FERRICHROME IRON RECEPTOR-RELATED"/>
    <property type="match status" value="1"/>
</dbReference>
<keyword evidence="16" id="KW-1185">Reference proteome</keyword>
<dbReference type="InterPro" id="IPR039426">
    <property type="entry name" value="TonB-dep_rcpt-like"/>
</dbReference>
<dbReference type="CDD" id="cd01347">
    <property type="entry name" value="ligand_gated_channel"/>
    <property type="match status" value="1"/>
</dbReference>
<evidence type="ECO:0000256" key="7">
    <source>
        <dbReference type="ARBA" id="ARBA00023136"/>
    </source>
</evidence>
<dbReference type="Pfam" id="PF07715">
    <property type="entry name" value="Plug"/>
    <property type="match status" value="1"/>
</dbReference>
<dbReference type="GO" id="GO:0038023">
    <property type="term" value="F:signaling receptor activity"/>
    <property type="evidence" value="ECO:0007669"/>
    <property type="project" value="InterPro"/>
</dbReference>
<dbReference type="InterPro" id="IPR010105">
    <property type="entry name" value="TonB_sidphr_rcpt"/>
</dbReference>
<evidence type="ECO:0000256" key="5">
    <source>
        <dbReference type="ARBA" id="ARBA00022692"/>
    </source>
</evidence>
<keyword evidence="5 10" id="KW-0812">Transmembrane</keyword>
<dbReference type="GO" id="GO:0015344">
    <property type="term" value="F:siderophore uptake transmembrane transporter activity"/>
    <property type="evidence" value="ECO:0007669"/>
    <property type="project" value="TreeGrafter"/>
</dbReference>
<evidence type="ECO:0000256" key="2">
    <source>
        <dbReference type="ARBA" id="ARBA00009810"/>
    </source>
</evidence>
<evidence type="ECO:0000259" key="13">
    <source>
        <dbReference type="Pfam" id="PF00593"/>
    </source>
</evidence>
<evidence type="ECO:0000259" key="14">
    <source>
        <dbReference type="Pfam" id="PF07715"/>
    </source>
</evidence>
<keyword evidence="3 10" id="KW-0813">Transport</keyword>
<dbReference type="InterPro" id="IPR036942">
    <property type="entry name" value="Beta-barrel_TonB_sf"/>
</dbReference>
<organism evidence="15 16">
    <name type="scientific">Hydrogenophaga pseudoflava</name>
    <name type="common">Pseudomonas carboxydoflava</name>
    <dbReference type="NCBI Taxonomy" id="47421"/>
    <lineage>
        <taxon>Bacteria</taxon>
        <taxon>Pseudomonadati</taxon>
        <taxon>Pseudomonadota</taxon>
        <taxon>Betaproteobacteria</taxon>
        <taxon>Burkholderiales</taxon>
        <taxon>Comamonadaceae</taxon>
        <taxon>Hydrogenophaga</taxon>
    </lineage>
</organism>
<evidence type="ECO:0000256" key="12">
    <source>
        <dbReference type="SAM" id="SignalP"/>
    </source>
</evidence>
<gene>
    <name evidence="15" type="primary">fpvA</name>
    <name evidence="15" type="ORF">HPF_22925</name>
</gene>
<evidence type="ECO:0000313" key="16">
    <source>
        <dbReference type="Proteomes" id="UP000293912"/>
    </source>
</evidence>
<evidence type="ECO:0000256" key="1">
    <source>
        <dbReference type="ARBA" id="ARBA00004571"/>
    </source>
</evidence>
<dbReference type="Gene3D" id="2.170.130.10">
    <property type="entry name" value="TonB-dependent receptor, plug domain"/>
    <property type="match status" value="1"/>
</dbReference>
<dbReference type="RefSeq" id="WP_133157951.1">
    <property type="nucleotide sequence ID" value="NZ_CP037867.1"/>
</dbReference>
<feature type="domain" description="TonB-dependent receptor-like beta-barrel" evidence="13">
    <location>
        <begin position="282"/>
        <end position="687"/>
    </location>
</feature>
<dbReference type="KEGG" id="hpse:HPF_22925"/>
<evidence type="ECO:0000256" key="9">
    <source>
        <dbReference type="ARBA" id="ARBA00023237"/>
    </source>
</evidence>
<dbReference type="GO" id="GO:0015891">
    <property type="term" value="P:siderophore transport"/>
    <property type="evidence" value="ECO:0007669"/>
    <property type="project" value="InterPro"/>
</dbReference>
<dbReference type="PANTHER" id="PTHR32552:SF74">
    <property type="entry name" value="HYDROXAMATE SIDEROPHORE RECEPTOR FHUE"/>
    <property type="match status" value="1"/>
</dbReference>
<reference evidence="15 16" key="1">
    <citation type="submission" date="2019-03" db="EMBL/GenBank/DDBJ databases">
        <authorList>
            <person name="Sebastian G."/>
            <person name="Baumann P."/>
            <person name="Ruckert C."/>
            <person name="Kalinowski J."/>
            <person name="Nebel B."/>
            <person name="Takors R."/>
            <person name="Blombach B."/>
        </authorList>
    </citation>
    <scope>NUCLEOTIDE SEQUENCE [LARGE SCALE GENOMIC DNA]</scope>
    <source>
        <strain evidence="15 16">DSM 1084</strain>
    </source>
</reference>
<evidence type="ECO:0000256" key="10">
    <source>
        <dbReference type="PROSITE-ProRule" id="PRU01360"/>
    </source>
</evidence>
<keyword evidence="9 10" id="KW-0998">Cell outer membrane</keyword>
<feature type="signal peptide" evidence="12">
    <location>
        <begin position="1"/>
        <end position="23"/>
    </location>
</feature>
<evidence type="ECO:0000256" key="8">
    <source>
        <dbReference type="ARBA" id="ARBA00023170"/>
    </source>
</evidence>
<evidence type="ECO:0000256" key="3">
    <source>
        <dbReference type="ARBA" id="ARBA00022448"/>
    </source>
</evidence>
<sequence length="718" mass="76992" precursor="true">MNTHLSAPAALSPLALASRIALASSVLFGLTPSALAQTAPAAPEPMLGTVVVRDSASAAPTEQSPAFGASVSSSATGLDLRLRETPQSISVTSQAQMQAFGLNEVRTLLSGVTGVQVEKVETDRTYFSARGFDITNFQEDGIGLPFASGLLNGDMDTAIYDRVEVLRGANGLLSSTGNPSATVNFVRKRPTAKLQASAGLTLGSWNLRRVDADVAGPLNASGSLRGRVIVADEDKNSYLDRYHARKQVASGVIEADLGPSTVLTLGHAQQNNRPQGLMWGALPLYYSDGSAIDYDRSASSAPAWARWDTDDGRSFAELLHDLGNGWSAKATLNQRRISSDTAMLYIYGTPDRATGAGLFSWPSTYDHQERQTLADLQFKGPFQLGGRRHEAVFGASAGRNKVDMASSYDDLGQALTLQQVLDGSFAMPDFDQGVSAFGNRVDKRRTVYSAGKFSLSDSLKLIAGLNLTRASSAGVQYGVDHNYRASKTQPFAGLVYDVHPNVSVYGSAASIFNPQIELDASGAVLDPVEGRTGELGLKFESSDKRLNASLAVFRTQQDNTAEYAGFANGISYYRGVDATARGFEAEIAGTVAPGWQLSAGYAQNRIKGEDGQNVRTFVPRQTLRLSTTVAIDAVPGLELGASLKWQSAISRDQGGGITSAQDAYALLDLMARYRFSQHWSLTANLRNTTDQKYLNSLLWDQNYYGEPRSASVTLNWAY</sequence>
<dbReference type="Pfam" id="PF00593">
    <property type="entry name" value="TonB_dep_Rec_b-barrel"/>
    <property type="match status" value="1"/>
</dbReference>
<feature type="chain" id="PRO_5020402958" evidence="12">
    <location>
        <begin position="24"/>
        <end position="718"/>
    </location>
</feature>
<dbReference type="EMBL" id="CP037867">
    <property type="protein sequence ID" value="QBM30559.1"/>
    <property type="molecule type" value="Genomic_DNA"/>
</dbReference>
<keyword evidence="6 11" id="KW-0798">TonB box</keyword>
<dbReference type="Gene3D" id="2.40.170.20">
    <property type="entry name" value="TonB-dependent receptor, beta-barrel domain"/>
    <property type="match status" value="1"/>
</dbReference>
<comment type="similarity">
    <text evidence="2 10 11">Belongs to the TonB-dependent receptor family.</text>
</comment>
<evidence type="ECO:0000256" key="11">
    <source>
        <dbReference type="RuleBase" id="RU003357"/>
    </source>
</evidence>
<evidence type="ECO:0000256" key="4">
    <source>
        <dbReference type="ARBA" id="ARBA00022452"/>
    </source>
</evidence>
<name>A0A4P6X5J9_HYDPS</name>
<proteinExistence type="inferred from homology"/>
<accession>A0A4P6X5J9</accession>
<dbReference type="PROSITE" id="PS52016">
    <property type="entry name" value="TONB_DEPENDENT_REC_3"/>
    <property type="match status" value="1"/>
</dbReference>
<comment type="subcellular location">
    <subcellularLocation>
        <location evidence="1 10">Cell outer membrane</location>
        <topology evidence="1 10">Multi-pass membrane protein</topology>
    </subcellularLocation>
</comment>
<dbReference type="InterPro" id="IPR000531">
    <property type="entry name" value="Beta-barrel_TonB"/>
</dbReference>
<keyword evidence="4 10" id="KW-1134">Transmembrane beta strand</keyword>
<feature type="domain" description="TonB-dependent receptor plug" evidence="14">
    <location>
        <begin position="82"/>
        <end position="180"/>
    </location>
</feature>
<dbReference type="AlphaFoldDB" id="A0A4P6X5J9"/>
<dbReference type="InterPro" id="IPR012910">
    <property type="entry name" value="Plug_dom"/>
</dbReference>
<keyword evidence="8 15" id="KW-0675">Receptor</keyword>
<keyword evidence="12" id="KW-0732">Signal</keyword>
<dbReference type="GO" id="GO:0009279">
    <property type="term" value="C:cell outer membrane"/>
    <property type="evidence" value="ECO:0007669"/>
    <property type="project" value="UniProtKB-SubCell"/>
</dbReference>
<evidence type="ECO:0000313" key="15">
    <source>
        <dbReference type="EMBL" id="QBM30559.1"/>
    </source>
</evidence>
<dbReference type="InterPro" id="IPR037066">
    <property type="entry name" value="Plug_dom_sf"/>
</dbReference>
<evidence type="ECO:0000256" key="6">
    <source>
        <dbReference type="ARBA" id="ARBA00023077"/>
    </source>
</evidence>